<comment type="caution">
    <text evidence="1">The sequence shown here is derived from an EMBL/GenBank/DDBJ whole genome shotgun (WGS) entry which is preliminary data.</text>
</comment>
<evidence type="ECO:0000313" key="2">
    <source>
        <dbReference type="Proteomes" id="UP001557470"/>
    </source>
</evidence>
<evidence type="ECO:0000313" key="1">
    <source>
        <dbReference type="EMBL" id="KAL0963802.1"/>
    </source>
</evidence>
<dbReference type="AlphaFoldDB" id="A0ABD0WJD0"/>
<gene>
    <name evidence="1" type="ORF">UPYG_G00313770</name>
</gene>
<keyword evidence="2" id="KW-1185">Reference proteome</keyword>
<organism evidence="1 2">
    <name type="scientific">Umbra pygmaea</name>
    <name type="common">Eastern mudminnow</name>
    <dbReference type="NCBI Taxonomy" id="75934"/>
    <lineage>
        <taxon>Eukaryota</taxon>
        <taxon>Metazoa</taxon>
        <taxon>Chordata</taxon>
        <taxon>Craniata</taxon>
        <taxon>Vertebrata</taxon>
        <taxon>Euteleostomi</taxon>
        <taxon>Actinopterygii</taxon>
        <taxon>Neopterygii</taxon>
        <taxon>Teleostei</taxon>
        <taxon>Protacanthopterygii</taxon>
        <taxon>Esociformes</taxon>
        <taxon>Umbridae</taxon>
        <taxon>Umbra</taxon>
    </lineage>
</organism>
<dbReference type="EMBL" id="JAGEUA010000010">
    <property type="protein sequence ID" value="KAL0963802.1"/>
    <property type="molecule type" value="Genomic_DNA"/>
</dbReference>
<dbReference type="Proteomes" id="UP001557470">
    <property type="component" value="Unassembled WGS sequence"/>
</dbReference>
<reference evidence="1 2" key="1">
    <citation type="submission" date="2024-06" db="EMBL/GenBank/DDBJ databases">
        <authorList>
            <person name="Pan Q."/>
            <person name="Wen M."/>
            <person name="Jouanno E."/>
            <person name="Zahm M."/>
            <person name="Klopp C."/>
            <person name="Cabau C."/>
            <person name="Louis A."/>
            <person name="Berthelot C."/>
            <person name="Parey E."/>
            <person name="Roest Crollius H."/>
            <person name="Montfort J."/>
            <person name="Robinson-Rechavi M."/>
            <person name="Bouchez O."/>
            <person name="Lampietro C."/>
            <person name="Lopez Roques C."/>
            <person name="Donnadieu C."/>
            <person name="Postlethwait J."/>
            <person name="Bobe J."/>
            <person name="Verreycken H."/>
            <person name="Guiguen Y."/>
        </authorList>
    </citation>
    <scope>NUCLEOTIDE SEQUENCE [LARGE SCALE GENOMIC DNA]</scope>
    <source>
        <strain evidence="1">Up_M1</strain>
        <tissue evidence="1">Testis</tissue>
    </source>
</reference>
<sequence>MCSKDLLRFPSGDEVTNLLLELDSNTKQDLTCEKDPAGQGFQAFLWDSIQLLYFSQTCCRQRRCNYGGKDFLRKGSIRGTGFPLKTQNPLAGPTDTTH</sequence>
<name>A0ABD0WJD0_UMBPY</name>
<protein>
    <submittedName>
        <fullName evidence="1">Uncharacterized protein</fullName>
    </submittedName>
</protein>
<accession>A0ABD0WJD0</accession>
<proteinExistence type="predicted"/>